<dbReference type="GO" id="GO:0034628">
    <property type="term" value="P:'de novo' NAD+ biosynthetic process from L-aspartate"/>
    <property type="evidence" value="ECO:0007669"/>
    <property type="project" value="TreeGrafter"/>
</dbReference>
<evidence type="ECO:0000256" key="12">
    <source>
        <dbReference type="RuleBase" id="RU362049"/>
    </source>
</evidence>
<dbReference type="InterPro" id="IPR003953">
    <property type="entry name" value="FAD-dep_OxRdtase_2_FAD-bd"/>
</dbReference>
<dbReference type="HOGENOM" id="CLU_014312_3_0_3"/>
<evidence type="ECO:0000256" key="2">
    <source>
        <dbReference type="ARBA" id="ARBA00004950"/>
    </source>
</evidence>
<comment type="function">
    <text evidence="12">Catalyzes the oxidation of L-aspartate to iminoaspartate.</text>
</comment>
<evidence type="ECO:0000313" key="16">
    <source>
        <dbReference type="Proteomes" id="UP000889800"/>
    </source>
</evidence>
<accession>Q31M08</accession>
<evidence type="ECO:0000256" key="3">
    <source>
        <dbReference type="ARBA" id="ARBA00008562"/>
    </source>
</evidence>
<dbReference type="KEGG" id="syf:Synpcc7942_1881"/>
<dbReference type="eggNOG" id="COG0029">
    <property type="taxonomic scope" value="Bacteria"/>
</dbReference>
<evidence type="ECO:0000259" key="14">
    <source>
        <dbReference type="Pfam" id="PF02910"/>
    </source>
</evidence>
<dbReference type="Gene3D" id="3.50.50.60">
    <property type="entry name" value="FAD/NAD(P)-binding domain"/>
    <property type="match status" value="1"/>
</dbReference>
<proteinExistence type="inferred from homology"/>
<dbReference type="Gene3D" id="3.90.700.10">
    <property type="entry name" value="Succinate dehydrogenase/fumarate reductase flavoprotein, catalytic domain"/>
    <property type="match status" value="1"/>
</dbReference>
<dbReference type="GO" id="GO:0005737">
    <property type="term" value="C:cytoplasm"/>
    <property type="evidence" value="ECO:0007669"/>
    <property type="project" value="UniProtKB-SubCell"/>
</dbReference>
<dbReference type="Proteomes" id="UP000889800">
    <property type="component" value="Chromosome"/>
</dbReference>
<dbReference type="FunFam" id="3.90.700.10:FF:000002">
    <property type="entry name" value="L-aspartate oxidase"/>
    <property type="match status" value="1"/>
</dbReference>
<dbReference type="AlphaFoldDB" id="Q31M08"/>
<evidence type="ECO:0000256" key="8">
    <source>
        <dbReference type="ARBA" id="ARBA00022827"/>
    </source>
</evidence>
<dbReference type="UniPathway" id="UPA00253">
    <property type="reaction ID" value="UER00326"/>
</dbReference>
<dbReference type="InterPro" id="IPR005288">
    <property type="entry name" value="NadB"/>
</dbReference>
<dbReference type="NCBIfam" id="NF005636">
    <property type="entry name" value="PRK07395.1"/>
    <property type="match status" value="1"/>
</dbReference>
<keyword evidence="8 12" id="KW-0274">FAD</keyword>
<keyword evidence="6 12" id="KW-0285">Flavoprotein</keyword>
<comment type="subcellular location">
    <subcellularLocation>
        <location evidence="12">Cytoplasm</location>
    </subcellularLocation>
</comment>
<dbReference type="PaxDb" id="1140-Synpcc7942_1881"/>
<gene>
    <name evidence="15" type="ordered locus">Synpcc7942_1881</name>
</gene>
<comment type="cofactor">
    <cofactor evidence="1 12">
        <name>FAD</name>
        <dbReference type="ChEBI" id="CHEBI:57692"/>
    </cofactor>
</comment>
<feature type="domain" description="Fumarate reductase/succinate dehydrogenase flavoprotein-like C-terminal" evidence="14">
    <location>
        <begin position="428"/>
        <end position="538"/>
    </location>
</feature>
<keyword evidence="7 12" id="KW-0662">Pyridine nucleotide biosynthesis</keyword>
<reference evidence="16" key="1">
    <citation type="submission" date="2005-08" db="EMBL/GenBank/DDBJ databases">
        <title>Complete sequence of chromosome 1 of Synechococcus elongatus PCC 7942.</title>
        <authorList>
            <consortium name="US DOE Joint Genome Institute"/>
            <person name="Copeland A."/>
            <person name="Lucas S."/>
            <person name="Lapidus A."/>
            <person name="Barry K."/>
            <person name="Detter J.C."/>
            <person name="Glavina T."/>
            <person name="Hammon N."/>
            <person name="Israni S."/>
            <person name="Pitluck S."/>
            <person name="Schmutz J."/>
            <person name="Larimer F."/>
            <person name="Land M."/>
            <person name="Kyrpides N."/>
            <person name="Lykidis A."/>
            <person name="Richardson P."/>
        </authorList>
    </citation>
    <scope>NUCLEOTIDE SEQUENCE [LARGE SCALE GENOMIC DNA]</scope>
    <source>
        <strain evidence="16">ATCC 33912 / PCC 7942 / FACHB-805</strain>
    </source>
</reference>
<evidence type="ECO:0000259" key="13">
    <source>
        <dbReference type="Pfam" id="PF00890"/>
    </source>
</evidence>
<evidence type="ECO:0000256" key="5">
    <source>
        <dbReference type="ARBA" id="ARBA00021901"/>
    </source>
</evidence>
<dbReference type="PANTHER" id="PTHR42716">
    <property type="entry name" value="L-ASPARTATE OXIDASE"/>
    <property type="match status" value="1"/>
</dbReference>
<evidence type="ECO:0000256" key="9">
    <source>
        <dbReference type="ARBA" id="ARBA00023002"/>
    </source>
</evidence>
<dbReference type="BioCyc" id="SYNEL:SYNPCC7942_1881-MONOMER"/>
<feature type="domain" description="FAD-dependent oxidoreductase 2 FAD-binding" evidence="13">
    <location>
        <begin position="15"/>
        <end position="384"/>
    </location>
</feature>
<evidence type="ECO:0000256" key="4">
    <source>
        <dbReference type="ARBA" id="ARBA00012173"/>
    </source>
</evidence>
<dbReference type="InterPro" id="IPR037099">
    <property type="entry name" value="Fum_R/Succ_DH_flav-like_C_sf"/>
</dbReference>
<comment type="catalytic activity">
    <reaction evidence="10">
        <text>L-aspartate + O2 = iminosuccinate + H2O2</text>
        <dbReference type="Rhea" id="RHEA:25876"/>
        <dbReference type="ChEBI" id="CHEBI:15379"/>
        <dbReference type="ChEBI" id="CHEBI:16240"/>
        <dbReference type="ChEBI" id="CHEBI:29991"/>
        <dbReference type="ChEBI" id="CHEBI:77875"/>
        <dbReference type="EC" id="1.4.3.16"/>
    </reaction>
    <physiologicalReaction direction="left-to-right" evidence="10">
        <dbReference type="Rhea" id="RHEA:25877"/>
    </physiologicalReaction>
</comment>
<dbReference type="Pfam" id="PF00890">
    <property type="entry name" value="FAD_binding_2"/>
    <property type="match status" value="1"/>
</dbReference>
<dbReference type="InterPro" id="IPR036188">
    <property type="entry name" value="FAD/NAD-bd_sf"/>
</dbReference>
<evidence type="ECO:0000313" key="15">
    <source>
        <dbReference type="EMBL" id="ABB57911.1"/>
    </source>
</evidence>
<dbReference type="PANTHER" id="PTHR42716:SF2">
    <property type="entry name" value="L-ASPARTATE OXIDASE, CHLOROPLASTIC"/>
    <property type="match status" value="1"/>
</dbReference>
<evidence type="ECO:0000256" key="7">
    <source>
        <dbReference type="ARBA" id="ARBA00022642"/>
    </source>
</evidence>
<dbReference type="STRING" id="1140.Synpcc7942_1881"/>
<dbReference type="NCBIfam" id="TIGR00551">
    <property type="entry name" value="nadB"/>
    <property type="match status" value="1"/>
</dbReference>
<dbReference type="EMBL" id="CP000100">
    <property type="protein sequence ID" value="ABB57911.1"/>
    <property type="molecule type" value="Genomic_DNA"/>
</dbReference>
<keyword evidence="9 12" id="KW-0560">Oxidoreductase</keyword>
<dbReference type="Pfam" id="PF02910">
    <property type="entry name" value="Succ_DH_flav_C"/>
    <property type="match status" value="1"/>
</dbReference>
<dbReference type="SUPFAM" id="SSF46977">
    <property type="entry name" value="Succinate dehydrogenase/fumarate reductase flavoprotein C-terminal domain"/>
    <property type="match status" value="1"/>
</dbReference>
<dbReference type="GO" id="GO:0033765">
    <property type="term" value="F:steroid dehydrogenase activity, acting on the CH-CH group of donors"/>
    <property type="evidence" value="ECO:0007669"/>
    <property type="project" value="UniProtKB-ARBA"/>
</dbReference>
<dbReference type="SUPFAM" id="SSF51905">
    <property type="entry name" value="FAD/NAD(P)-binding domain"/>
    <property type="match status" value="1"/>
</dbReference>
<evidence type="ECO:0000256" key="6">
    <source>
        <dbReference type="ARBA" id="ARBA00022630"/>
    </source>
</evidence>
<sequence>MSDSAAPAAGSTAYDVIIVGAGAAGLYTGLCLPSHYRVAILSKDLPQRSASDWAQGGLAAVTAPDDSADLHYADTLKAGADLCEPAAVRLLVESAPRCVASLLELGVAFDRTNDHLALTLEAAHSRHRVLHAADTTGRAIVTTLLEQVLQRPNLEILAQSLAVDLWRDREGHCCGLLLLQGQQLRWLAARAVILACGGGGQVFSQTTNPALSTGDGVALAGRAGAKLRDLEFFQFHPTALVWPGAPRFLISEAVRGEGAHVVDAQGDRFLFRYDDRGELAPRDIVSRAIYRHLLETGTEQVWLDLRPIPAATVEHRFPNILQKCRRWGLDPLQQPLPIAPAAHYWMGGVYTNLNGATTCPGLYAVGETACTGVHGANRLASNSLLECLVFGRQFQNLQLPAAIAASSRLDSVHPLSVMGDRDRWKKQRQALQDLVWKAAGICRDADRLQAALAQVEVWQADLDAEPLSQAIAAIPLGQTQQLDGLDAEALRDWGELRNLLAIAQLILKSADFRTESRGGHYRSDYPKSNPGWRVHTDVQSGRWGTTAIGP</sequence>
<dbReference type="EC" id="1.4.3.16" evidence="4 11"/>
<comment type="pathway">
    <text evidence="2 12">Cofactor biosynthesis; NAD(+) biosynthesis; iminoaspartate from L-aspartate (oxidase route): step 1/1.</text>
</comment>
<dbReference type="RefSeq" id="WP_011378229.1">
    <property type="nucleotide sequence ID" value="NC_007604.1"/>
</dbReference>
<keyword evidence="16" id="KW-1185">Reference proteome</keyword>
<dbReference type="GO" id="GO:0008734">
    <property type="term" value="F:L-aspartate oxidase activity"/>
    <property type="evidence" value="ECO:0007669"/>
    <property type="project" value="UniProtKB-UniRule"/>
</dbReference>
<dbReference type="OrthoDB" id="9806724at2"/>
<dbReference type="GeneID" id="72430753"/>
<dbReference type="InterPro" id="IPR015939">
    <property type="entry name" value="Fum_Rdtase/Succ_DH_flav-like_C"/>
</dbReference>
<evidence type="ECO:0000256" key="11">
    <source>
        <dbReference type="NCBIfam" id="TIGR00551"/>
    </source>
</evidence>
<comment type="similarity">
    <text evidence="3 12">Belongs to the FAD-dependent oxidoreductase 2 family. NadB subfamily.</text>
</comment>
<evidence type="ECO:0000256" key="1">
    <source>
        <dbReference type="ARBA" id="ARBA00001974"/>
    </source>
</evidence>
<name>Q31M08_SYNE7</name>
<evidence type="ECO:0000256" key="10">
    <source>
        <dbReference type="ARBA" id="ARBA00048305"/>
    </source>
</evidence>
<dbReference type="InterPro" id="IPR027477">
    <property type="entry name" value="Succ_DH/fumarate_Rdtase_cat_sf"/>
</dbReference>
<organism evidence="15 16">
    <name type="scientific">Synechococcus elongatus (strain ATCC 33912 / PCC 7942 / FACHB-805)</name>
    <name type="common">Anacystis nidulans R2</name>
    <dbReference type="NCBI Taxonomy" id="1140"/>
    <lineage>
        <taxon>Bacteria</taxon>
        <taxon>Bacillati</taxon>
        <taxon>Cyanobacteriota</taxon>
        <taxon>Cyanophyceae</taxon>
        <taxon>Synechococcales</taxon>
        <taxon>Synechococcaceae</taxon>
        <taxon>Synechococcus</taxon>
    </lineage>
</organism>
<dbReference type="SUPFAM" id="SSF56425">
    <property type="entry name" value="Succinate dehydrogenase/fumarate reductase flavoprotein, catalytic domain"/>
    <property type="match status" value="1"/>
</dbReference>
<dbReference type="Gene3D" id="1.20.58.100">
    <property type="entry name" value="Fumarate reductase/succinate dehydrogenase flavoprotein-like, C-terminal domain"/>
    <property type="match status" value="1"/>
</dbReference>
<protein>
    <recommendedName>
        <fullName evidence="5 11">L-aspartate oxidase</fullName>
        <ecNumber evidence="4 11">1.4.3.16</ecNumber>
    </recommendedName>
</protein>